<dbReference type="AlphaFoldDB" id="A0AAN8PI21"/>
<dbReference type="Pfam" id="PF00069">
    <property type="entry name" value="Pkinase"/>
    <property type="match status" value="1"/>
</dbReference>
<dbReference type="GO" id="GO:0000922">
    <property type="term" value="C:spindle pole"/>
    <property type="evidence" value="ECO:0007669"/>
    <property type="project" value="TreeGrafter"/>
</dbReference>
<dbReference type="EMBL" id="JAWJWE010000006">
    <property type="protein sequence ID" value="KAK6632960.1"/>
    <property type="molecule type" value="Genomic_DNA"/>
</dbReference>
<evidence type="ECO:0000256" key="9">
    <source>
        <dbReference type="ARBA" id="ARBA00048347"/>
    </source>
</evidence>
<gene>
    <name evidence="12" type="ORF">RUM43_012703</name>
</gene>
<keyword evidence="7" id="KW-0067">ATP-binding</keyword>
<feature type="domain" description="POLO box" evidence="11">
    <location>
        <begin position="451"/>
        <end position="528"/>
    </location>
</feature>
<keyword evidence="6" id="KW-0418">Kinase</keyword>
<evidence type="ECO:0000256" key="2">
    <source>
        <dbReference type="ARBA" id="ARBA00022527"/>
    </source>
</evidence>
<evidence type="ECO:0000256" key="6">
    <source>
        <dbReference type="ARBA" id="ARBA00022777"/>
    </source>
</evidence>
<dbReference type="PROSITE" id="PS50078">
    <property type="entry name" value="POLO_BOX"/>
    <property type="match status" value="2"/>
</dbReference>
<dbReference type="SUPFAM" id="SSF82615">
    <property type="entry name" value="Polo-box domain"/>
    <property type="match status" value="2"/>
</dbReference>
<dbReference type="PROSITE" id="PS00108">
    <property type="entry name" value="PROTEIN_KINASE_ST"/>
    <property type="match status" value="1"/>
</dbReference>
<proteinExistence type="predicted"/>
<accession>A0AAN8PI21</accession>
<dbReference type="InterPro" id="IPR033701">
    <property type="entry name" value="POLO_box_1"/>
</dbReference>
<evidence type="ECO:0000259" key="11">
    <source>
        <dbReference type="PROSITE" id="PS50078"/>
    </source>
</evidence>
<keyword evidence="4" id="KW-0677">Repeat</keyword>
<evidence type="ECO:0000256" key="4">
    <source>
        <dbReference type="ARBA" id="ARBA00022737"/>
    </source>
</evidence>
<evidence type="ECO:0000256" key="3">
    <source>
        <dbReference type="ARBA" id="ARBA00022679"/>
    </source>
</evidence>
<dbReference type="GO" id="GO:0004674">
    <property type="term" value="F:protein serine/threonine kinase activity"/>
    <property type="evidence" value="ECO:0007669"/>
    <property type="project" value="UniProtKB-KW"/>
</dbReference>
<dbReference type="GO" id="GO:0005737">
    <property type="term" value="C:cytoplasm"/>
    <property type="evidence" value="ECO:0007669"/>
    <property type="project" value="TreeGrafter"/>
</dbReference>
<evidence type="ECO:0000259" key="10">
    <source>
        <dbReference type="PROSITE" id="PS50011"/>
    </source>
</evidence>
<feature type="domain" description="Protein kinase" evidence="10">
    <location>
        <begin position="47"/>
        <end position="314"/>
    </location>
</feature>
<dbReference type="SMART" id="SM00220">
    <property type="entry name" value="S_TKc"/>
    <property type="match status" value="1"/>
</dbReference>
<comment type="catalytic activity">
    <reaction evidence="8">
        <text>L-threonyl-[protein] + ATP = O-phospho-L-threonyl-[protein] + ADP + H(+)</text>
        <dbReference type="Rhea" id="RHEA:46608"/>
        <dbReference type="Rhea" id="RHEA-COMP:11060"/>
        <dbReference type="Rhea" id="RHEA-COMP:11605"/>
        <dbReference type="ChEBI" id="CHEBI:15378"/>
        <dbReference type="ChEBI" id="CHEBI:30013"/>
        <dbReference type="ChEBI" id="CHEBI:30616"/>
        <dbReference type="ChEBI" id="CHEBI:61977"/>
        <dbReference type="ChEBI" id="CHEBI:456216"/>
        <dbReference type="EC" id="2.7.11.21"/>
    </reaction>
</comment>
<dbReference type="GO" id="GO:0007052">
    <property type="term" value="P:mitotic spindle organization"/>
    <property type="evidence" value="ECO:0007669"/>
    <property type="project" value="TreeGrafter"/>
</dbReference>
<dbReference type="PANTHER" id="PTHR24345:SF0">
    <property type="entry name" value="CELL CYCLE SERINE_THREONINE-PROTEIN KINASE CDC5_MSD2"/>
    <property type="match status" value="1"/>
</dbReference>
<keyword evidence="5" id="KW-0547">Nucleotide-binding</keyword>
<evidence type="ECO:0000256" key="1">
    <source>
        <dbReference type="ARBA" id="ARBA00012424"/>
    </source>
</evidence>
<comment type="catalytic activity">
    <reaction evidence="9">
        <text>L-seryl-[protein] + ATP = O-phospho-L-seryl-[protein] + ADP + H(+)</text>
        <dbReference type="Rhea" id="RHEA:17989"/>
        <dbReference type="Rhea" id="RHEA-COMP:9863"/>
        <dbReference type="Rhea" id="RHEA-COMP:11604"/>
        <dbReference type="ChEBI" id="CHEBI:15378"/>
        <dbReference type="ChEBI" id="CHEBI:29999"/>
        <dbReference type="ChEBI" id="CHEBI:30616"/>
        <dbReference type="ChEBI" id="CHEBI:83421"/>
        <dbReference type="ChEBI" id="CHEBI:456216"/>
        <dbReference type="EC" id="2.7.11.21"/>
    </reaction>
</comment>
<dbReference type="SUPFAM" id="SSF56112">
    <property type="entry name" value="Protein kinase-like (PK-like)"/>
    <property type="match status" value="1"/>
</dbReference>
<dbReference type="Proteomes" id="UP001372834">
    <property type="component" value="Unassembled WGS sequence"/>
</dbReference>
<dbReference type="InterPro" id="IPR000719">
    <property type="entry name" value="Prot_kinase_dom"/>
</dbReference>
<sequence length="631" mass="73491">MLKNVESAGEGNLVEFRESTQDFFAAYPCVVVKWRFCDGNWWVTDTWGTEKVVTQGAHATVYLATDLSDYLQRDYAIKIMNLEPIPPEQDTRTPLYRARSREVRLSQVLREVDIHGLMNHVNIVQLESYFQDRTRFYMVLEHCEMNTLAQLLRTRGRLSENETRRFLKQLLDGLKHIHDRGIIHRDLKPANVYLTQDYVLKIGDFGLADRIRSKNRGICGTPNYISPEVLMEQGYSTAVDVWAVGCIAYSMVCGRPPFEAETPAATYDLIRAHRYSAIPASEAGAALRHLISWMLAFQPEDRPSIPFIQNHVWMRRNRDVICSTWTRSHKKRKESLEKAPIAEISSETTLKMLEPTDDEESEEQQEVTETRKEISFWKNLLEKAKFHTKILTYEDVNNRPVFHHLRSRVYFAMSSRKRVPIKREIEEVLKGIPVPRNCQFGDKSDHMYPAFISKWIDYSNKYGFGYQMSDGTTGVFFNDSSQISLDGTKTCITWCRGTKKTVYPVRTVPVNLQGKVLLLSYFTDYMDNHLSSGVTDDYKLEPPTKATPLLRQWMRNERIILFELADGLLQINFFQDHYKMILYEENKAEKQVILVVIDDEKKIRRYNLSKMGSRECPEDVLTHLMYIYTLL</sequence>
<name>A0AAN8PI21_POLSC</name>
<keyword evidence="2" id="KW-0723">Serine/threonine-protein kinase</keyword>
<dbReference type="CDD" id="cd13118">
    <property type="entry name" value="POLO_box_1"/>
    <property type="match status" value="1"/>
</dbReference>
<reference evidence="12 13" key="1">
    <citation type="submission" date="2023-10" db="EMBL/GenBank/DDBJ databases">
        <title>Genomes of two closely related lineages of the louse Polyplax serrata with different host specificities.</title>
        <authorList>
            <person name="Martinu J."/>
            <person name="Tarabai H."/>
            <person name="Stefka J."/>
            <person name="Hypsa V."/>
        </authorList>
    </citation>
    <scope>NUCLEOTIDE SEQUENCE [LARGE SCALE GENOMIC DNA]</scope>
    <source>
        <strain evidence="12">HR10_N</strain>
    </source>
</reference>
<organism evidence="12 13">
    <name type="scientific">Polyplax serrata</name>
    <name type="common">Common mouse louse</name>
    <dbReference type="NCBI Taxonomy" id="468196"/>
    <lineage>
        <taxon>Eukaryota</taxon>
        <taxon>Metazoa</taxon>
        <taxon>Ecdysozoa</taxon>
        <taxon>Arthropoda</taxon>
        <taxon>Hexapoda</taxon>
        <taxon>Insecta</taxon>
        <taxon>Pterygota</taxon>
        <taxon>Neoptera</taxon>
        <taxon>Paraneoptera</taxon>
        <taxon>Psocodea</taxon>
        <taxon>Troctomorpha</taxon>
        <taxon>Phthiraptera</taxon>
        <taxon>Anoplura</taxon>
        <taxon>Polyplacidae</taxon>
        <taxon>Polyplax</taxon>
    </lineage>
</organism>
<feature type="domain" description="POLO box" evidence="11">
    <location>
        <begin position="549"/>
        <end position="631"/>
    </location>
</feature>
<dbReference type="CDD" id="cd13117">
    <property type="entry name" value="POLO_box_2"/>
    <property type="match status" value="1"/>
</dbReference>
<dbReference type="GO" id="GO:0005634">
    <property type="term" value="C:nucleus"/>
    <property type="evidence" value="ECO:0007669"/>
    <property type="project" value="TreeGrafter"/>
</dbReference>
<evidence type="ECO:0000256" key="8">
    <source>
        <dbReference type="ARBA" id="ARBA00047802"/>
    </source>
</evidence>
<dbReference type="InterPro" id="IPR033695">
    <property type="entry name" value="POLO_box_2"/>
</dbReference>
<dbReference type="Gene3D" id="1.10.510.10">
    <property type="entry name" value="Transferase(Phosphotransferase) domain 1"/>
    <property type="match status" value="1"/>
</dbReference>
<dbReference type="PANTHER" id="PTHR24345">
    <property type="entry name" value="SERINE/THREONINE-PROTEIN KINASE PLK"/>
    <property type="match status" value="1"/>
</dbReference>
<dbReference type="InterPro" id="IPR036947">
    <property type="entry name" value="POLO_box_dom_sf"/>
</dbReference>
<evidence type="ECO:0000313" key="13">
    <source>
        <dbReference type="Proteomes" id="UP001372834"/>
    </source>
</evidence>
<dbReference type="GO" id="GO:0005524">
    <property type="term" value="F:ATP binding"/>
    <property type="evidence" value="ECO:0007669"/>
    <property type="project" value="UniProtKB-KW"/>
</dbReference>
<evidence type="ECO:0000313" key="12">
    <source>
        <dbReference type="EMBL" id="KAK6632960.1"/>
    </source>
</evidence>
<comment type="caution">
    <text evidence="12">The sequence shown here is derived from an EMBL/GenBank/DDBJ whole genome shotgun (WGS) entry which is preliminary data.</text>
</comment>
<dbReference type="InterPro" id="IPR000959">
    <property type="entry name" value="POLO_box_dom"/>
</dbReference>
<dbReference type="Gene3D" id="3.30.1120.30">
    <property type="entry name" value="POLO box domain"/>
    <property type="match status" value="2"/>
</dbReference>
<dbReference type="EC" id="2.7.11.21" evidence="1"/>
<dbReference type="InterPro" id="IPR011009">
    <property type="entry name" value="Kinase-like_dom_sf"/>
</dbReference>
<dbReference type="InterPro" id="IPR008271">
    <property type="entry name" value="Ser/Thr_kinase_AS"/>
</dbReference>
<evidence type="ECO:0000256" key="5">
    <source>
        <dbReference type="ARBA" id="ARBA00022741"/>
    </source>
</evidence>
<keyword evidence="3" id="KW-0808">Transferase</keyword>
<protein>
    <recommendedName>
        <fullName evidence="1">polo kinase</fullName>
        <ecNumber evidence="1">2.7.11.21</ecNumber>
    </recommendedName>
</protein>
<dbReference type="Pfam" id="PF00659">
    <property type="entry name" value="POLO_box"/>
    <property type="match status" value="2"/>
</dbReference>
<dbReference type="PROSITE" id="PS50011">
    <property type="entry name" value="PROTEIN_KINASE_DOM"/>
    <property type="match status" value="1"/>
</dbReference>
<dbReference type="GO" id="GO:0000776">
    <property type="term" value="C:kinetochore"/>
    <property type="evidence" value="ECO:0007669"/>
    <property type="project" value="TreeGrafter"/>
</dbReference>
<evidence type="ECO:0000256" key="7">
    <source>
        <dbReference type="ARBA" id="ARBA00022840"/>
    </source>
</evidence>